<dbReference type="FunFam" id="3.40.50.300:FF:001119">
    <property type="entry name" value="Iron-sulfur cluster carrier protein"/>
    <property type="match status" value="1"/>
</dbReference>
<dbReference type="GO" id="GO:0016887">
    <property type="term" value="F:ATP hydrolysis activity"/>
    <property type="evidence" value="ECO:0007669"/>
    <property type="project" value="UniProtKB-UniRule"/>
</dbReference>
<gene>
    <name evidence="7" type="ORF">IAC18_01300</name>
</gene>
<dbReference type="GO" id="GO:0051539">
    <property type="term" value="F:4 iron, 4 sulfur cluster binding"/>
    <property type="evidence" value="ECO:0007669"/>
    <property type="project" value="TreeGrafter"/>
</dbReference>
<keyword evidence="1 6" id="KW-0479">Metal-binding</keyword>
<dbReference type="PANTHER" id="PTHR42961">
    <property type="entry name" value="IRON-SULFUR PROTEIN NUBPL"/>
    <property type="match status" value="1"/>
</dbReference>
<dbReference type="AlphaFoldDB" id="A0A9D1JU72"/>
<reference evidence="7" key="2">
    <citation type="journal article" date="2021" name="PeerJ">
        <title>Extensive microbial diversity within the chicken gut microbiome revealed by metagenomics and culture.</title>
        <authorList>
            <person name="Gilroy R."/>
            <person name="Ravi A."/>
            <person name="Getino M."/>
            <person name="Pursley I."/>
            <person name="Horton D.L."/>
            <person name="Alikhan N.F."/>
            <person name="Baker D."/>
            <person name="Gharbi K."/>
            <person name="Hall N."/>
            <person name="Watson M."/>
            <person name="Adriaenssens E.M."/>
            <person name="Foster-Nyarko E."/>
            <person name="Jarju S."/>
            <person name="Secka A."/>
            <person name="Antonio M."/>
            <person name="Oren A."/>
            <person name="Chaudhuri R.R."/>
            <person name="La Ragione R."/>
            <person name="Hildebrand F."/>
            <person name="Pallen M.J."/>
        </authorList>
    </citation>
    <scope>NUCLEOTIDE SEQUENCE</scope>
    <source>
        <strain evidence="7">ChiHjej10B9-9673</strain>
    </source>
</reference>
<dbReference type="Proteomes" id="UP000824001">
    <property type="component" value="Unassembled WGS sequence"/>
</dbReference>
<dbReference type="GO" id="GO:0016226">
    <property type="term" value="P:iron-sulfur cluster assembly"/>
    <property type="evidence" value="ECO:0007669"/>
    <property type="project" value="InterPro"/>
</dbReference>
<comment type="similarity">
    <text evidence="6">Belongs to the Mrp/NBP35 ATP-binding proteins family.</text>
</comment>
<keyword evidence="6" id="KW-0378">Hydrolase</keyword>
<name>A0A9D1JU72_9FIRM</name>
<keyword evidence="5 6" id="KW-0411">Iron-sulfur</keyword>
<accession>A0A9D1JU72</accession>
<dbReference type="PANTHER" id="PTHR42961:SF2">
    <property type="entry name" value="IRON-SULFUR PROTEIN NUBPL"/>
    <property type="match status" value="1"/>
</dbReference>
<evidence type="ECO:0000313" key="8">
    <source>
        <dbReference type="Proteomes" id="UP000824001"/>
    </source>
</evidence>
<comment type="subunit">
    <text evidence="6">Homodimer.</text>
</comment>
<dbReference type="Gene3D" id="3.40.50.300">
    <property type="entry name" value="P-loop containing nucleotide triphosphate hydrolases"/>
    <property type="match status" value="1"/>
</dbReference>
<sequence>MEECSHNCATCASGCSERQEFRRDEELMEKLLPGAGVKKVIAVVSGKGGVGKSMVTSLLAAEANRRGYRTAVMDADLTGPSIPAAFGVAGRARAGESFMYPVSTGSGIQLMSINLLLEDAAEPVLWRGPVIAGVAAQFWSEVLWDDVDFMFVDMPPGTGDVPLTVLQGLPVDGVVIVTSPQDLVGMIVEKAVRMSEMMKVPVLTLVENMSYYICPKCGEMEEIFGESHAAEQAAAHGIPSFIRLPINPDAARLMDAGRVEDIDCGYVSALADTVLCRFGDVPPRK</sequence>
<evidence type="ECO:0000256" key="3">
    <source>
        <dbReference type="ARBA" id="ARBA00022840"/>
    </source>
</evidence>
<dbReference type="Pfam" id="PF10609">
    <property type="entry name" value="ParA"/>
    <property type="match status" value="1"/>
</dbReference>
<evidence type="ECO:0000256" key="1">
    <source>
        <dbReference type="ARBA" id="ARBA00022723"/>
    </source>
</evidence>
<organism evidence="7 8">
    <name type="scientific">Candidatus Scatomorpha merdipullorum</name>
    <dbReference type="NCBI Taxonomy" id="2840927"/>
    <lineage>
        <taxon>Bacteria</taxon>
        <taxon>Bacillati</taxon>
        <taxon>Bacillota</taxon>
        <taxon>Clostridia</taxon>
        <taxon>Eubacteriales</taxon>
        <taxon>Candidatus Scatomorpha</taxon>
    </lineage>
</organism>
<proteinExistence type="inferred from homology"/>
<reference evidence="7" key="1">
    <citation type="submission" date="2020-10" db="EMBL/GenBank/DDBJ databases">
        <authorList>
            <person name="Gilroy R."/>
        </authorList>
    </citation>
    <scope>NUCLEOTIDE SEQUENCE</scope>
    <source>
        <strain evidence="7">ChiHjej10B9-9673</strain>
    </source>
</reference>
<evidence type="ECO:0000256" key="6">
    <source>
        <dbReference type="HAMAP-Rule" id="MF_02040"/>
    </source>
</evidence>
<comment type="caution">
    <text evidence="7">The sequence shown here is derived from an EMBL/GenBank/DDBJ whole genome shotgun (WGS) entry which is preliminary data.</text>
</comment>
<dbReference type="SUPFAM" id="SSF52540">
    <property type="entry name" value="P-loop containing nucleoside triphosphate hydrolases"/>
    <property type="match status" value="1"/>
</dbReference>
<evidence type="ECO:0000313" key="7">
    <source>
        <dbReference type="EMBL" id="HIS66175.1"/>
    </source>
</evidence>
<dbReference type="EMBL" id="DVJK01000038">
    <property type="protein sequence ID" value="HIS66175.1"/>
    <property type="molecule type" value="Genomic_DNA"/>
</dbReference>
<feature type="binding site" evidence="6">
    <location>
        <begin position="46"/>
        <end position="53"/>
    </location>
    <ligand>
        <name>ATP</name>
        <dbReference type="ChEBI" id="CHEBI:30616"/>
    </ligand>
</feature>
<evidence type="ECO:0000256" key="2">
    <source>
        <dbReference type="ARBA" id="ARBA00022741"/>
    </source>
</evidence>
<dbReference type="GO" id="GO:0140663">
    <property type="term" value="F:ATP-dependent FeS chaperone activity"/>
    <property type="evidence" value="ECO:0007669"/>
    <property type="project" value="InterPro"/>
</dbReference>
<dbReference type="HAMAP" id="MF_02040">
    <property type="entry name" value="Mrp_NBP35"/>
    <property type="match status" value="1"/>
</dbReference>
<dbReference type="GO" id="GO:0005524">
    <property type="term" value="F:ATP binding"/>
    <property type="evidence" value="ECO:0007669"/>
    <property type="project" value="UniProtKB-UniRule"/>
</dbReference>
<evidence type="ECO:0000256" key="4">
    <source>
        <dbReference type="ARBA" id="ARBA00023004"/>
    </source>
</evidence>
<evidence type="ECO:0000256" key="5">
    <source>
        <dbReference type="ARBA" id="ARBA00023014"/>
    </source>
</evidence>
<dbReference type="InterPro" id="IPR033756">
    <property type="entry name" value="YlxH/NBP35"/>
</dbReference>
<keyword evidence="4 6" id="KW-0408">Iron</keyword>
<dbReference type="GO" id="GO:0046872">
    <property type="term" value="F:metal ion binding"/>
    <property type="evidence" value="ECO:0007669"/>
    <property type="project" value="UniProtKB-KW"/>
</dbReference>
<keyword evidence="2 6" id="KW-0547">Nucleotide-binding</keyword>
<protein>
    <recommendedName>
        <fullName evidence="6">Iron-sulfur cluster carrier protein</fullName>
    </recommendedName>
</protein>
<keyword evidence="3 6" id="KW-0067">ATP-binding</keyword>
<dbReference type="InterPro" id="IPR027417">
    <property type="entry name" value="P-loop_NTPase"/>
</dbReference>
<dbReference type="InterPro" id="IPR044304">
    <property type="entry name" value="NUBPL-like"/>
</dbReference>
<dbReference type="InterPro" id="IPR019591">
    <property type="entry name" value="Mrp/NBP35_ATP-bd"/>
</dbReference>
<comment type="function">
    <text evidence="6">Binds and transfers iron-sulfur (Fe-S) clusters to target apoproteins. Can hydrolyze ATP.</text>
</comment>
<dbReference type="CDD" id="cd02037">
    <property type="entry name" value="Mrp_NBP35"/>
    <property type="match status" value="1"/>
</dbReference>